<accession>A0AAV7RV63</accession>
<gene>
    <name evidence="1" type="ORF">NDU88_007471</name>
</gene>
<dbReference type="EMBL" id="JANPWB010000009">
    <property type="protein sequence ID" value="KAJ1154728.1"/>
    <property type="molecule type" value="Genomic_DNA"/>
</dbReference>
<reference evidence="1" key="1">
    <citation type="journal article" date="2022" name="bioRxiv">
        <title>Sequencing and chromosome-scale assembly of the giantPleurodeles waltlgenome.</title>
        <authorList>
            <person name="Brown T."/>
            <person name="Elewa A."/>
            <person name="Iarovenko S."/>
            <person name="Subramanian E."/>
            <person name="Araus A.J."/>
            <person name="Petzold A."/>
            <person name="Susuki M."/>
            <person name="Suzuki K.-i.T."/>
            <person name="Hayashi T."/>
            <person name="Toyoda A."/>
            <person name="Oliveira C."/>
            <person name="Osipova E."/>
            <person name="Leigh N.D."/>
            <person name="Simon A."/>
            <person name="Yun M.H."/>
        </authorList>
    </citation>
    <scope>NUCLEOTIDE SEQUENCE</scope>
    <source>
        <strain evidence="1">20211129_DDA</strain>
        <tissue evidence="1">Liver</tissue>
    </source>
</reference>
<protein>
    <submittedName>
        <fullName evidence="1">Uncharacterized protein</fullName>
    </submittedName>
</protein>
<name>A0AAV7RV63_PLEWA</name>
<dbReference type="AlphaFoldDB" id="A0AAV7RV63"/>
<keyword evidence="2" id="KW-1185">Reference proteome</keyword>
<comment type="caution">
    <text evidence="1">The sequence shown here is derived from an EMBL/GenBank/DDBJ whole genome shotgun (WGS) entry which is preliminary data.</text>
</comment>
<proteinExistence type="predicted"/>
<dbReference type="Proteomes" id="UP001066276">
    <property type="component" value="Chromosome 5"/>
</dbReference>
<organism evidence="1 2">
    <name type="scientific">Pleurodeles waltl</name>
    <name type="common">Iberian ribbed newt</name>
    <dbReference type="NCBI Taxonomy" id="8319"/>
    <lineage>
        <taxon>Eukaryota</taxon>
        <taxon>Metazoa</taxon>
        <taxon>Chordata</taxon>
        <taxon>Craniata</taxon>
        <taxon>Vertebrata</taxon>
        <taxon>Euteleostomi</taxon>
        <taxon>Amphibia</taxon>
        <taxon>Batrachia</taxon>
        <taxon>Caudata</taxon>
        <taxon>Salamandroidea</taxon>
        <taxon>Salamandridae</taxon>
        <taxon>Pleurodelinae</taxon>
        <taxon>Pleurodeles</taxon>
    </lineage>
</organism>
<evidence type="ECO:0000313" key="2">
    <source>
        <dbReference type="Proteomes" id="UP001066276"/>
    </source>
</evidence>
<sequence>MRPSADADVGVAAESSLFVSVTLSAKHRLSLRRTSKSMLRVSIFTWSAVREAAMACSTSCRVGVVVGNSVTVDCMSSAISLDSCGREGPPCSPPLFLVAFPICLCMRE</sequence>
<evidence type="ECO:0000313" key="1">
    <source>
        <dbReference type="EMBL" id="KAJ1154728.1"/>
    </source>
</evidence>